<evidence type="ECO:0008006" key="3">
    <source>
        <dbReference type="Google" id="ProtNLM"/>
    </source>
</evidence>
<accession>A0ABR9L4E7</accession>
<protein>
    <recommendedName>
        <fullName evidence="3">ATP/GTP-binding protein</fullName>
    </recommendedName>
</protein>
<dbReference type="Proteomes" id="UP000656548">
    <property type="component" value="Unassembled WGS sequence"/>
</dbReference>
<proteinExistence type="predicted"/>
<organism evidence="1 2">
    <name type="scientific">Amycolatopsis roodepoortensis</name>
    <dbReference type="NCBI Taxonomy" id="700274"/>
    <lineage>
        <taxon>Bacteria</taxon>
        <taxon>Bacillati</taxon>
        <taxon>Actinomycetota</taxon>
        <taxon>Actinomycetes</taxon>
        <taxon>Pseudonocardiales</taxon>
        <taxon>Pseudonocardiaceae</taxon>
        <taxon>Amycolatopsis</taxon>
    </lineage>
</organism>
<gene>
    <name evidence="1" type="ORF">H4W30_002483</name>
</gene>
<comment type="caution">
    <text evidence="1">The sequence shown here is derived from an EMBL/GenBank/DDBJ whole genome shotgun (WGS) entry which is preliminary data.</text>
</comment>
<keyword evidence="2" id="KW-1185">Reference proteome</keyword>
<dbReference type="EMBL" id="JADBEJ010000004">
    <property type="protein sequence ID" value="MBE1575436.1"/>
    <property type="molecule type" value="Genomic_DNA"/>
</dbReference>
<dbReference type="RefSeq" id="WP_225949295.1">
    <property type="nucleotide sequence ID" value="NZ_JADBEJ010000004.1"/>
</dbReference>
<evidence type="ECO:0000313" key="1">
    <source>
        <dbReference type="EMBL" id="MBE1575436.1"/>
    </source>
</evidence>
<reference evidence="1 2" key="1">
    <citation type="submission" date="2020-10" db="EMBL/GenBank/DDBJ databases">
        <title>Sequencing the genomes of 1000 actinobacteria strains.</title>
        <authorList>
            <person name="Klenk H.-P."/>
        </authorList>
    </citation>
    <scope>NUCLEOTIDE SEQUENCE [LARGE SCALE GENOMIC DNA]</scope>
    <source>
        <strain evidence="1 2">DSM 46661</strain>
    </source>
</reference>
<sequence>MGKRAGPAPQCVPMAIPQPAGGDPMWAGKDPSKGRLVVMICGVGGPGGGYPGDARVAYVPNGAEAPIAPQVSPAELARQAIDQMGLSAPDIRLAPPADSPYGATIGFPVWMWSARSEATTGPVTRTATAGTVSVTATAKLARISWSMGDGATKACAGPGTPFTEDRAGLASPDCGHVYLTKASSGAFSIAATGHWEISWSGGGMSDSEAMDLTSSARLPVREIRTLNSGEDGHE</sequence>
<evidence type="ECO:0000313" key="2">
    <source>
        <dbReference type="Proteomes" id="UP000656548"/>
    </source>
</evidence>
<name>A0ABR9L4E7_9PSEU</name>